<dbReference type="EMBL" id="PFNG01000128">
    <property type="protein sequence ID" value="PIZ39178.1"/>
    <property type="molecule type" value="Genomic_DNA"/>
</dbReference>
<dbReference type="InterPro" id="IPR003748">
    <property type="entry name" value="DUF169"/>
</dbReference>
<name>A0A2M7T848_9ACTN</name>
<evidence type="ECO:0000313" key="2">
    <source>
        <dbReference type="Proteomes" id="UP000230956"/>
    </source>
</evidence>
<gene>
    <name evidence="1" type="ORF">COY37_05385</name>
</gene>
<protein>
    <submittedName>
        <fullName evidence="1">Uncharacterized protein</fullName>
    </submittedName>
</protein>
<dbReference type="Proteomes" id="UP000230956">
    <property type="component" value="Unassembled WGS sequence"/>
</dbReference>
<sequence length="117" mass="13074">MLFGIQGSIENRRPFSGRKERFKKNAVLGQAFYENIGAHAAEAESLIWETIDNTDERTGIEVVNLWVDAINLAGLVTLSNYDRPNNENVDIPFASGCQSIWSPFTPQPYGQQLNSGR</sequence>
<evidence type="ECO:0000313" key="1">
    <source>
        <dbReference type="EMBL" id="PIZ39178.1"/>
    </source>
</evidence>
<proteinExistence type="predicted"/>
<accession>A0A2M7T848</accession>
<comment type="caution">
    <text evidence="1">The sequence shown here is derived from an EMBL/GenBank/DDBJ whole genome shotgun (WGS) entry which is preliminary data.</text>
</comment>
<dbReference type="RefSeq" id="WP_286678607.1">
    <property type="nucleotide sequence ID" value="NZ_MNXI01000093.1"/>
</dbReference>
<dbReference type="AlphaFoldDB" id="A0A2M7T848"/>
<dbReference type="Pfam" id="PF02596">
    <property type="entry name" value="DUF169"/>
    <property type="match status" value="1"/>
</dbReference>
<organism evidence="1 2">
    <name type="scientific">Candidatus Aquicultor secundus</name>
    <dbReference type="NCBI Taxonomy" id="1973895"/>
    <lineage>
        <taxon>Bacteria</taxon>
        <taxon>Bacillati</taxon>
        <taxon>Actinomycetota</taxon>
        <taxon>Candidatus Aquicultoria</taxon>
        <taxon>Candidatus Aquicultorales</taxon>
        <taxon>Candidatus Aquicultoraceae</taxon>
        <taxon>Candidatus Aquicultor</taxon>
    </lineage>
</organism>
<reference evidence="2" key="1">
    <citation type="submission" date="2017-09" db="EMBL/GenBank/DDBJ databases">
        <title>Depth-based differentiation of microbial function through sediment-hosted aquifers and enrichment of novel symbionts in the deep terrestrial subsurface.</title>
        <authorList>
            <person name="Probst A.J."/>
            <person name="Ladd B."/>
            <person name="Jarett J.K."/>
            <person name="Geller-Mcgrath D.E."/>
            <person name="Sieber C.M.K."/>
            <person name="Emerson J.B."/>
            <person name="Anantharaman K."/>
            <person name="Thomas B.C."/>
            <person name="Malmstrom R."/>
            <person name="Stieglmeier M."/>
            <person name="Klingl A."/>
            <person name="Woyke T."/>
            <person name="Ryan C.M."/>
            <person name="Banfield J.F."/>
        </authorList>
    </citation>
    <scope>NUCLEOTIDE SEQUENCE [LARGE SCALE GENOMIC DNA]</scope>
</reference>